<dbReference type="AlphaFoldDB" id="A0A4Q8LEZ9"/>
<name>A0A4Q8LEZ9_9GAMM</name>
<organism evidence="2 3">
    <name type="scientific">Pseudoxanthomonas winnipegensis</name>
    <dbReference type="NCBI Taxonomy" id="2480810"/>
    <lineage>
        <taxon>Bacteria</taxon>
        <taxon>Pseudomonadati</taxon>
        <taxon>Pseudomonadota</taxon>
        <taxon>Gammaproteobacteria</taxon>
        <taxon>Lysobacterales</taxon>
        <taxon>Lysobacteraceae</taxon>
        <taxon>Pseudoxanthomonas</taxon>
    </lineage>
</organism>
<dbReference type="RefSeq" id="WP_130519673.1">
    <property type="nucleotide sequence ID" value="NZ_SHMA01000010.1"/>
</dbReference>
<evidence type="ECO:0000313" key="2">
    <source>
        <dbReference type="EMBL" id="TAA27797.1"/>
    </source>
</evidence>
<sequence length="422" mass="45260">MPVLRSAALAAALVAGVLCSLGASARMPEPSVAAAPEAPADVRPPLDSRAKLDAWLRGHRGNPSPLDAFSAGGRQRFLAGLGYGERGVVSLPFEDLTWELDQAQAQAVLTLLGLGDDPIATTLRTDPVPPAWRGDRKTPSDIDQRYTQYIEMTGAVAEGDALTRARHMDALYRQLFPKTLVEQADKLTDPDLLLLARAAANAAGSGSDQSATQDLLALLVLLEQRGMERGSLIQDAQRALLASGKLDDARALATQHPTIALASIPAVGTPADALPTGPRWWRLSADATRMDAESADLAQTQILVLAGCHFSVDAAQDIAADPELGPVFARHAHWLGQPPGVEDLDAWKGWNAKFPGTPMYLITQRSDWTLLPAWRMPTYAIVRDGKVVDQASGAFRNVPDRRLALIEMLRRHGLMPPAGSKD</sequence>
<evidence type="ECO:0000313" key="3">
    <source>
        <dbReference type="Proteomes" id="UP000291286"/>
    </source>
</evidence>
<feature type="chain" id="PRO_5020237719" description="Thioredoxin domain-containing protein" evidence="1">
    <location>
        <begin position="26"/>
        <end position="422"/>
    </location>
</feature>
<protein>
    <recommendedName>
        <fullName evidence="4">Thioredoxin domain-containing protein</fullName>
    </recommendedName>
</protein>
<gene>
    <name evidence="2" type="ORF">EA661_13780</name>
</gene>
<keyword evidence="1" id="KW-0732">Signal</keyword>
<dbReference type="Proteomes" id="UP000291286">
    <property type="component" value="Unassembled WGS sequence"/>
</dbReference>
<proteinExistence type="predicted"/>
<feature type="signal peptide" evidence="1">
    <location>
        <begin position="1"/>
        <end position="25"/>
    </location>
</feature>
<dbReference type="EMBL" id="SHMB01000005">
    <property type="protein sequence ID" value="TAA27797.1"/>
    <property type="molecule type" value="Genomic_DNA"/>
</dbReference>
<evidence type="ECO:0008006" key="4">
    <source>
        <dbReference type="Google" id="ProtNLM"/>
    </source>
</evidence>
<accession>A0A4Q8LEZ9</accession>
<evidence type="ECO:0000256" key="1">
    <source>
        <dbReference type="SAM" id="SignalP"/>
    </source>
</evidence>
<reference evidence="2 3" key="1">
    <citation type="submission" date="2019-02" db="EMBL/GenBank/DDBJ databases">
        <title>WGS of Pseudoxanthomonas species novum from clinical isolates.</title>
        <authorList>
            <person name="Bernier A.-M."/>
            <person name="Bernard K."/>
            <person name="Vachon A."/>
        </authorList>
    </citation>
    <scope>NUCLEOTIDE SEQUENCE [LARGE SCALE GENOMIC DNA]</scope>
    <source>
        <strain evidence="2 3">NML171202</strain>
    </source>
</reference>
<comment type="caution">
    <text evidence="2">The sequence shown here is derived from an EMBL/GenBank/DDBJ whole genome shotgun (WGS) entry which is preliminary data.</text>
</comment>